<keyword evidence="2" id="KW-1185">Reference proteome</keyword>
<dbReference type="Proteomes" id="UP001154282">
    <property type="component" value="Unassembled WGS sequence"/>
</dbReference>
<protein>
    <submittedName>
        <fullName evidence="1">Uncharacterized protein</fullName>
    </submittedName>
</protein>
<reference evidence="1" key="1">
    <citation type="submission" date="2022-08" db="EMBL/GenBank/DDBJ databases">
        <authorList>
            <person name="Gutierrez-Valencia J."/>
        </authorList>
    </citation>
    <scope>NUCLEOTIDE SEQUENCE</scope>
</reference>
<accession>A0AAV0PKS2</accession>
<evidence type="ECO:0000313" key="2">
    <source>
        <dbReference type="Proteomes" id="UP001154282"/>
    </source>
</evidence>
<organism evidence="1 2">
    <name type="scientific">Linum tenue</name>
    <dbReference type="NCBI Taxonomy" id="586396"/>
    <lineage>
        <taxon>Eukaryota</taxon>
        <taxon>Viridiplantae</taxon>
        <taxon>Streptophyta</taxon>
        <taxon>Embryophyta</taxon>
        <taxon>Tracheophyta</taxon>
        <taxon>Spermatophyta</taxon>
        <taxon>Magnoliopsida</taxon>
        <taxon>eudicotyledons</taxon>
        <taxon>Gunneridae</taxon>
        <taxon>Pentapetalae</taxon>
        <taxon>rosids</taxon>
        <taxon>fabids</taxon>
        <taxon>Malpighiales</taxon>
        <taxon>Linaceae</taxon>
        <taxon>Linum</taxon>
    </lineage>
</organism>
<dbReference type="AlphaFoldDB" id="A0AAV0PKS2"/>
<name>A0AAV0PKS2_9ROSI</name>
<sequence length="49" mass="5626">MRSKATTSTKAWTTISCLNQWSQLGSKLPTSVTLFQLLIRWSVLISYYD</sequence>
<proteinExistence type="predicted"/>
<dbReference type="EMBL" id="CAMGYJ010000009">
    <property type="protein sequence ID" value="CAI0471102.1"/>
    <property type="molecule type" value="Genomic_DNA"/>
</dbReference>
<comment type="caution">
    <text evidence="1">The sequence shown here is derived from an EMBL/GenBank/DDBJ whole genome shotgun (WGS) entry which is preliminary data.</text>
</comment>
<evidence type="ECO:0000313" key="1">
    <source>
        <dbReference type="EMBL" id="CAI0471102.1"/>
    </source>
</evidence>
<gene>
    <name evidence="1" type="ORF">LITE_LOCUS38797</name>
</gene>